<feature type="region of interest" description="Disordered" evidence="2">
    <location>
        <begin position="121"/>
        <end position="159"/>
    </location>
</feature>
<dbReference type="AlphaFoldDB" id="A0A4Q9LKL5"/>
<sequence length="563" mass="66603">MWYVIYIQLIFLWNFLKSSGIYPTHTGQRRCDIPPLYPPSNGFNQQNRVFPTHFGLNQQFLPVHPFIPNRAQGYQDPSYGSPHYPFQMVFSQTGCVRAPPCHPDTASIRMNHVRYYENFPRSRTNTHIPPKITHSKKQMKNEKPAVSKKHNTNVRKEESRKITIQEIHKYTVTNENNKCLLEVDSKEVCDIIKSVYEGTYSQELKHYYPIIQKKPKITFNMRWCANEIRNITEDINNAINNLSEEIENFSDLFETFKSYAYSIFYTKNNYPMIYLKPIFLIIPIWLEDKIEMDLFEKKNIFYISWCLSLIQALMEHNKIPFELIDPNFEEMQLEFSKQFENKSARIYAHFNYISEFVEKIFVMNNNSEDLFYIFSRVSGVGFLAQNCDIVFSEEFTSAKMPSIIFDIFILLSEESLKTLKELIMGYEYKKEIQKHPRLKFAKYMKINLNACNYDRNNNIRTLYFDVARCYEKIFSNKNFVDIFANSMVNTYFSTWLAENISNLESKISEKKFPQFVDILGFIEACSVLLNYISKVVLCPNLVPAQYKDILARKLTKCLGKQYF</sequence>
<organism evidence="4 5">
    <name type="scientific">Hamiltosporidium magnivora</name>
    <dbReference type="NCBI Taxonomy" id="148818"/>
    <lineage>
        <taxon>Eukaryota</taxon>
        <taxon>Fungi</taxon>
        <taxon>Fungi incertae sedis</taxon>
        <taxon>Microsporidia</taxon>
        <taxon>Dubosqiidae</taxon>
        <taxon>Hamiltosporidium</taxon>
    </lineage>
</organism>
<feature type="signal peptide" evidence="3">
    <location>
        <begin position="1"/>
        <end position="20"/>
    </location>
</feature>
<comment type="caution">
    <text evidence="4">The sequence shown here is derived from an EMBL/GenBank/DDBJ whole genome shotgun (WGS) entry which is preliminary data.</text>
</comment>
<dbReference type="Proteomes" id="UP000293045">
    <property type="component" value="Unassembled WGS sequence"/>
</dbReference>
<dbReference type="VEuPathDB" id="MicrosporidiaDB:CWI36_0396p0010"/>
<keyword evidence="3" id="KW-0732">Signal</keyword>
<protein>
    <submittedName>
        <fullName evidence="4">Uncharacterized protein</fullName>
    </submittedName>
</protein>
<accession>A0A4Q9LKL5</accession>
<dbReference type="VEuPathDB" id="MicrosporidiaDB:CWI39_0139p0010"/>
<feature type="coiled-coil region" evidence="1">
    <location>
        <begin position="225"/>
        <end position="252"/>
    </location>
</feature>
<dbReference type="EMBL" id="PIXR01000139">
    <property type="protein sequence ID" value="TBU08813.1"/>
    <property type="molecule type" value="Genomic_DNA"/>
</dbReference>
<gene>
    <name evidence="4" type="ORF">CWI39_0139p0010</name>
</gene>
<feature type="chain" id="PRO_5020344351" evidence="3">
    <location>
        <begin position="21"/>
        <end position="563"/>
    </location>
</feature>
<keyword evidence="1" id="KW-0175">Coiled coil</keyword>
<evidence type="ECO:0000313" key="4">
    <source>
        <dbReference type="EMBL" id="TBU08813.1"/>
    </source>
</evidence>
<evidence type="ECO:0000256" key="2">
    <source>
        <dbReference type="SAM" id="MobiDB-lite"/>
    </source>
</evidence>
<proteinExistence type="predicted"/>
<name>A0A4Q9LKL5_9MICR</name>
<evidence type="ECO:0000313" key="5">
    <source>
        <dbReference type="Proteomes" id="UP000293045"/>
    </source>
</evidence>
<dbReference type="VEuPathDB" id="MicrosporidiaDB:CWI36_0396p0020"/>
<evidence type="ECO:0000256" key="3">
    <source>
        <dbReference type="SAM" id="SignalP"/>
    </source>
</evidence>
<reference evidence="4 5" key="1">
    <citation type="submission" date="2017-12" db="EMBL/GenBank/DDBJ databases">
        <authorList>
            <person name="Pombert J.-F."/>
            <person name="Haag K.L."/>
            <person name="Ebert D."/>
        </authorList>
    </citation>
    <scope>NUCLEOTIDE SEQUENCE [LARGE SCALE GENOMIC DNA]</scope>
    <source>
        <strain evidence="4">IL-BN-2</strain>
    </source>
</reference>
<evidence type="ECO:0000256" key="1">
    <source>
        <dbReference type="SAM" id="Coils"/>
    </source>
</evidence>